<organism evidence="1 2">
    <name type="scientific">Nocardioides bigeumensis</name>
    <dbReference type="NCBI Taxonomy" id="433657"/>
    <lineage>
        <taxon>Bacteria</taxon>
        <taxon>Bacillati</taxon>
        <taxon>Actinomycetota</taxon>
        <taxon>Actinomycetes</taxon>
        <taxon>Propionibacteriales</taxon>
        <taxon>Nocardioidaceae</taxon>
        <taxon>Nocardioides</taxon>
    </lineage>
</organism>
<gene>
    <name evidence="1" type="ORF">GCM10009843_39230</name>
</gene>
<dbReference type="EMBL" id="BAAAQQ010000014">
    <property type="protein sequence ID" value="GAA2133596.1"/>
    <property type="molecule type" value="Genomic_DNA"/>
</dbReference>
<comment type="caution">
    <text evidence="1">The sequence shown here is derived from an EMBL/GenBank/DDBJ whole genome shotgun (WGS) entry which is preliminary data.</text>
</comment>
<keyword evidence="2" id="KW-1185">Reference proteome</keyword>
<dbReference type="Gene3D" id="3.40.50.1820">
    <property type="entry name" value="alpha/beta hydrolase"/>
    <property type="match status" value="1"/>
</dbReference>
<dbReference type="PANTHER" id="PTHR48098:SF3">
    <property type="entry name" value="IRON(III) ENTEROBACTIN ESTERASE"/>
    <property type="match status" value="1"/>
</dbReference>
<proteinExistence type="predicted"/>
<dbReference type="PANTHER" id="PTHR48098">
    <property type="entry name" value="ENTEROCHELIN ESTERASE-RELATED"/>
    <property type="match status" value="1"/>
</dbReference>
<dbReference type="Pfam" id="PF00756">
    <property type="entry name" value="Esterase"/>
    <property type="match status" value="1"/>
</dbReference>
<evidence type="ECO:0008006" key="3">
    <source>
        <dbReference type="Google" id="ProtNLM"/>
    </source>
</evidence>
<dbReference type="InterPro" id="IPR029058">
    <property type="entry name" value="AB_hydrolase_fold"/>
</dbReference>
<accession>A0ABN2YY85</accession>
<name>A0ABN2YY85_9ACTN</name>
<evidence type="ECO:0000313" key="1">
    <source>
        <dbReference type="EMBL" id="GAA2133596.1"/>
    </source>
</evidence>
<protein>
    <recommendedName>
        <fullName evidence="3">Esterase</fullName>
    </recommendedName>
</protein>
<dbReference type="SUPFAM" id="SSF53474">
    <property type="entry name" value="alpha/beta-Hydrolases"/>
    <property type="match status" value="1"/>
</dbReference>
<sequence length="351" mass="37391">MPPLLTTSVEEQTIAFRLADPDDTRASVSLWCDLDVGDPKFSQVPGGWALDLPYGGPRDLAIDRIEYLFDVDGALGLDPGNPLVVPGAFGDHSWLPLPGYSPPSWLDVHPALGERASATLEDTPVGQVDLEVWAPAGVDGGEPLPLLITHDGPEMDSLGGLTHYVGAMVESGALPPMRVALLSPGDRNKRYAANPAYATTLVDHVVPMLAEACPSPVLPVLMGQSLGALAALHASWTAPGVFAGLFLQSGSFFTPELDAQESGFEFWSEVTGFVATVLGAKRAAPGVATIAFGCGSAEENLANNRLMAAQLRHTGADVSWHEVRDGHTWTCWRDQLDPALTELLMKVWARR</sequence>
<reference evidence="1 2" key="1">
    <citation type="journal article" date="2019" name="Int. J. Syst. Evol. Microbiol.">
        <title>The Global Catalogue of Microorganisms (GCM) 10K type strain sequencing project: providing services to taxonomists for standard genome sequencing and annotation.</title>
        <authorList>
            <consortium name="The Broad Institute Genomics Platform"/>
            <consortium name="The Broad Institute Genome Sequencing Center for Infectious Disease"/>
            <person name="Wu L."/>
            <person name="Ma J."/>
        </authorList>
    </citation>
    <scope>NUCLEOTIDE SEQUENCE [LARGE SCALE GENOMIC DNA]</scope>
    <source>
        <strain evidence="1 2">JCM 16021</strain>
    </source>
</reference>
<dbReference type="InterPro" id="IPR000801">
    <property type="entry name" value="Esterase-like"/>
</dbReference>
<dbReference type="InterPro" id="IPR050583">
    <property type="entry name" value="Mycobacterial_A85_antigen"/>
</dbReference>
<dbReference type="Proteomes" id="UP001500575">
    <property type="component" value="Unassembled WGS sequence"/>
</dbReference>
<dbReference type="RefSeq" id="WP_344305556.1">
    <property type="nucleotide sequence ID" value="NZ_BAAAQQ010000014.1"/>
</dbReference>
<evidence type="ECO:0000313" key="2">
    <source>
        <dbReference type="Proteomes" id="UP001500575"/>
    </source>
</evidence>